<gene>
    <name evidence="2" type="ORF">HMN09_00306500</name>
</gene>
<evidence type="ECO:0000256" key="1">
    <source>
        <dbReference type="SAM" id="MobiDB-lite"/>
    </source>
</evidence>
<evidence type="ECO:0000313" key="3">
    <source>
        <dbReference type="Proteomes" id="UP000613580"/>
    </source>
</evidence>
<evidence type="ECO:0000313" key="2">
    <source>
        <dbReference type="EMBL" id="KAF7319660.1"/>
    </source>
</evidence>
<comment type="caution">
    <text evidence="2">The sequence shown here is derived from an EMBL/GenBank/DDBJ whole genome shotgun (WGS) entry which is preliminary data.</text>
</comment>
<reference evidence="2" key="1">
    <citation type="submission" date="2020-05" db="EMBL/GenBank/DDBJ databases">
        <title>Mycena genomes resolve the evolution of fungal bioluminescence.</title>
        <authorList>
            <person name="Tsai I.J."/>
        </authorList>
    </citation>
    <scope>NUCLEOTIDE SEQUENCE</scope>
    <source>
        <strain evidence="2">110903Hualien_Pintung</strain>
    </source>
</reference>
<proteinExistence type="predicted"/>
<protein>
    <submittedName>
        <fullName evidence="2">Uncharacterized protein</fullName>
    </submittedName>
</protein>
<feature type="compositionally biased region" description="Polar residues" evidence="1">
    <location>
        <begin position="7"/>
        <end position="24"/>
    </location>
</feature>
<dbReference type="Proteomes" id="UP000613580">
    <property type="component" value="Unassembled WGS sequence"/>
</dbReference>
<dbReference type="AlphaFoldDB" id="A0A8H6TPZ5"/>
<dbReference type="EMBL" id="JACAZE010000003">
    <property type="protein sequence ID" value="KAF7319660.1"/>
    <property type="molecule type" value="Genomic_DNA"/>
</dbReference>
<keyword evidence="3" id="KW-1185">Reference proteome</keyword>
<feature type="region of interest" description="Disordered" evidence="1">
    <location>
        <begin position="1"/>
        <end position="38"/>
    </location>
</feature>
<sequence length="183" mass="19097">MPALSPRDTQQLSSGESPQETSAPTMAAHDAVHDESSVIQVEENHAGARTTEFAETTTAVEALPPELPQSNDDAVADGVANTAQDHTPHHTHGLAPTVPAFQSFDIGTDIDDGGELEYTLDIPANLLDGNGTDLGQVFYSVNEGASSFGTRFDGNPALFSHPAVRAKIGFALAAFVSQGPPSM</sequence>
<organism evidence="2 3">
    <name type="scientific">Mycena chlorophos</name>
    <name type="common">Agaric fungus</name>
    <name type="synonym">Agaricus chlorophos</name>
    <dbReference type="NCBI Taxonomy" id="658473"/>
    <lineage>
        <taxon>Eukaryota</taxon>
        <taxon>Fungi</taxon>
        <taxon>Dikarya</taxon>
        <taxon>Basidiomycota</taxon>
        <taxon>Agaricomycotina</taxon>
        <taxon>Agaricomycetes</taxon>
        <taxon>Agaricomycetidae</taxon>
        <taxon>Agaricales</taxon>
        <taxon>Marasmiineae</taxon>
        <taxon>Mycenaceae</taxon>
        <taxon>Mycena</taxon>
    </lineage>
</organism>
<accession>A0A8H6TPZ5</accession>
<name>A0A8H6TPZ5_MYCCL</name>